<accession>A0A8R1UMW0</accession>
<sequence length="278" mass="32025">MALIHREIILADLPSDIIRKIIRLELDSINAMKLVSERWNHHALEYYQDRIDRPDIPTFYLDVEDGNVKSIRLQILEHEPRYFGVEGWTTFAKDQFCHGLFDGDSNHQWFKKEPSTDPNLNIPFARCTRLRTLIIKANLQNCANLDIIREVFRNVAPDEIVIRDIHGCINEPFLLARIRHTATKHLIFYSDRGLAMLGVDSVQRCSFYAEALTCIPSIELLMTGIKHQAKHSTLQQQVQGMAYKIKMVASESLGQIFSRHNLLSTGSEYCLRVTFTNG</sequence>
<reference evidence="2" key="1">
    <citation type="journal article" date="2008" name="Nat. Genet.">
        <title>The Pristionchus pacificus genome provides a unique perspective on nematode lifestyle and parasitism.</title>
        <authorList>
            <person name="Dieterich C."/>
            <person name="Clifton S.W."/>
            <person name="Schuster L.N."/>
            <person name="Chinwalla A."/>
            <person name="Delehaunty K."/>
            <person name="Dinkelacker I."/>
            <person name="Fulton L."/>
            <person name="Fulton R."/>
            <person name="Godfrey J."/>
            <person name="Minx P."/>
            <person name="Mitreva M."/>
            <person name="Roeseler W."/>
            <person name="Tian H."/>
            <person name="Witte H."/>
            <person name="Yang S.P."/>
            <person name="Wilson R.K."/>
            <person name="Sommer R.J."/>
        </authorList>
    </citation>
    <scope>NUCLEOTIDE SEQUENCE [LARGE SCALE GENOMIC DNA]</scope>
    <source>
        <strain evidence="2">PS312</strain>
    </source>
</reference>
<organism evidence="1 2">
    <name type="scientific">Pristionchus pacificus</name>
    <name type="common">Parasitic nematode worm</name>
    <dbReference type="NCBI Taxonomy" id="54126"/>
    <lineage>
        <taxon>Eukaryota</taxon>
        <taxon>Metazoa</taxon>
        <taxon>Ecdysozoa</taxon>
        <taxon>Nematoda</taxon>
        <taxon>Chromadorea</taxon>
        <taxon>Rhabditida</taxon>
        <taxon>Rhabditina</taxon>
        <taxon>Diplogasteromorpha</taxon>
        <taxon>Diplogasteroidea</taxon>
        <taxon>Neodiplogasteridae</taxon>
        <taxon>Pristionchus</taxon>
    </lineage>
</organism>
<dbReference type="AlphaFoldDB" id="A0A2A6CY91"/>
<gene>
    <name evidence="1" type="primary">WBGene00274644</name>
</gene>
<accession>A0A2A6CY91</accession>
<name>A0A2A6CY91_PRIPA</name>
<proteinExistence type="predicted"/>
<protein>
    <submittedName>
        <fullName evidence="1">Uncharacterized protein</fullName>
    </submittedName>
</protein>
<dbReference type="Proteomes" id="UP000005239">
    <property type="component" value="Unassembled WGS sequence"/>
</dbReference>
<evidence type="ECO:0000313" key="1">
    <source>
        <dbReference type="EnsemblMetazoa" id="PPA36275.1"/>
    </source>
</evidence>
<keyword evidence="2" id="KW-1185">Reference proteome</keyword>
<dbReference type="EnsemblMetazoa" id="PPA36275.1">
    <property type="protein sequence ID" value="PPA36275.1"/>
    <property type="gene ID" value="WBGene00274644"/>
</dbReference>
<evidence type="ECO:0000313" key="2">
    <source>
        <dbReference type="Proteomes" id="UP000005239"/>
    </source>
</evidence>
<reference evidence="1" key="2">
    <citation type="submission" date="2022-06" db="UniProtKB">
        <authorList>
            <consortium name="EnsemblMetazoa"/>
        </authorList>
    </citation>
    <scope>IDENTIFICATION</scope>
    <source>
        <strain evidence="1">PS312</strain>
    </source>
</reference>